<dbReference type="InterPro" id="IPR003959">
    <property type="entry name" value="ATPase_AAA_core"/>
</dbReference>
<keyword evidence="2 6" id="KW-0547">Nucleotide-binding</keyword>
<dbReference type="InterPro" id="IPR003593">
    <property type="entry name" value="AAA+_ATPase"/>
</dbReference>
<dbReference type="SMART" id="SM00382">
    <property type="entry name" value="AAA"/>
    <property type="match status" value="2"/>
</dbReference>
<evidence type="ECO:0000256" key="6">
    <source>
        <dbReference type="RuleBase" id="RU004432"/>
    </source>
</evidence>
<dbReference type="InterPro" id="IPR028299">
    <property type="entry name" value="ClpA/B_CS2"/>
</dbReference>
<dbReference type="Proteomes" id="UP000245695">
    <property type="component" value="Chromosome 1"/>
</dbReference>
<name>A0A2P2BVG8_9FIRM</name>
<dbReference type="Pfam" id="PF17871">
    <property type="entry name" value="AAA_lid_9"/>
    <property type="match status" value="1"/>
</dbReference>
<sequence>MYFNRFTQRAKRSIDIGIESAQSLGHKVVGSEHILFGLIKEKEGIAGKVLMQLGLTDSIIKSKIIEIKGNANEPVEDVTLSPRSKQILELSGMFANKLRTNYIGTEHILLAIVQEGNGTAMKILNLEGIDERAIVQLIIDMMGLEEYSIQQEKEEKYTVKVQEESLKLLDKYGKNLVKLASQGKLDPVVGRKIEIERVIQILSRRTKNNPVVIGDPGVGKTSIIEGLAINISEGNVPETLKNKSLYTLNMGSMLAGAKYRGEFEDRIKQVIDEVIKNGNVILFIDEIHTIIGAGATGESTIDASNILKPVLSRGELQIIGATTIDEYRKHIEKDSALERRFQPVVLKEPSREESIKILEGIRDKYEDFHKLKISNESLVAAVDLSIRYITDRFLPDKAIDLIDEAASRVRLKIGKSSIKILGLEEEIESIDKEKDKAVMYQDFEKIDKIKKQQENLKKELKEVKQQWNAMGKYTEVVKPEDIAEVVELWTSIPVNKIVESESSKLLRLEKILHERVVGQEQAVKSISRAIRRSRAGLKDPNRPIGSFLFLGPTGVGKTELSKALAEVQFGDENKIIRLDMSEYMEKHAVSRLIGSPPGYVGYEEGGQLTEKVRRDPYSVILLDEIEKAHIDVFNILLQILDDGRLTDSKGRTVDFKNTIIIMTSNVGATKISSQRILGFSTNRNKEEKVKSDYENMKECIMEEVKQKFRPEFLNRIDDIIVFHSLTEEDLDEIVKLMTKELASRLQAMNINLNMTEESIRFISKVGLDLQYGARPLKRAIQKEIENPLSEVILKGDIRGGNVVIAEVENNKIVFKCK</sequence>
<dbReference type="SMART" id="SM01086">
    <property type="entry name" value="ClpB_D2-small"/>
    <property type="match status" value="1"/>
</dbReference>
<dbReference type="KEGG" id="rhom:FRIFI_2821"/>
<dbReference type="Pfam" id="PF02861">
    <property type="entry name" value="Clp_N"/>
    <property type="match status" value="1"/>
</dbReference>
<dbReference type="FunFam" id="3.40.50.300:FF:000025">
    <property type="entry name" value="ATP-dependent Clp protease subunit"/>
    <property type="match status" value="1"/>
</dbReference>
<dbReference type="CDD" id="cd00009">
    <property type="entry name" value="AAA"/>
    <property type="match status" value="1"/>
</dbReference>
<keyword evidence="9" id="KW-1185">Reference proteome</keyword>
<dbReference type="InterPro" id="IPR004176">
    <property type="entry name" value="Clp_R_N"/>
</dbReference>
<dbReference type="RefSeq" id="WP_166506177.1">
    <property type="nucleotide sequence ID" value="NZ_JAKNTL010000002.1"/>
</dbReference>
<comment type="similarity">
    <text evidence="6">Belongs to the ClpA/ClpB family.</text>
</comment>
<dbReference type="Gene3D" id="1.10.8.60">
    <property type="match status" value="2"/>
</dbReference>
<dbReference type="Pfam" id="PF10431">
    <property type="entry name" value="ClpB_D2-small"/>
    <property type="match status" value="1"/>
</dbReference>
<dbReference type="GO" id="GO:0005524">
    <property type="term" value="F:ATP binding"/>
    <property type="evidence" value="ECO:0007669"/>
    <property type="project" value="UniProtKB-KW"/>
</dbReference>
<dbReference type="InterPro" id="IPR001270">
    <property type="entry name" value="ClpA/B"/>
</dbReference>
<dbReference type="AlphaFoldDB" id="A0A2P2BVG8"/>
<protein>
    <submittedName>
        <fullName evidence="8">Chaperone protein ClpB</fullName>
    </submittedName>
</protein>
<dbReference type="GO" id="GO:0005737">
    <property type="term" value="C:cytoplasm"/>
    <property type="evidence" value="ECO:0007669"/>
    <property type="project" value="TreeGrafter"/>
</dbReference>
<evidence type="ECO:0000256" key="2">
    <source>
        <dbReference type="ARBA" id="ARBA00022741"/>
    </source>
</evidence>
<evidence type="ECO:0000259" key="7">
    <source>
        <dbReference type="PROSITE" id="PS51903"/>
    </source>
</evidence>
<dbReference type="PROSITE" id="PS51903">
    <property type="entry name" value="CLP_R"/>
    <property type="match status" value="1"/>
</dbReference>
<evidence type="ECO:0000313" key="8">
    <source>
        <dbReference type="EMBL" id="CEI74338.1"/>
    </source>
</evidence>
<organism evidence="8 9">
    <name type="scientific">Romboutsia hominis</name>
    <dbReference type="NCBI Taxonomy" id="1507512"/>
    <lineage>
        <taxon>Bacteria</taxon>
        <taxon>Bacillati</taxon>
        <taxon>Bacillota</taxon>
        <taxon>Clostridia</taxon>
        <taxon>Peptostreptococcales</taxon>
        <taxon>Peptostreptococcaceae</taxon>
        <taxon>Romboutsia</taxon>
    </lineage>
</organism>
<keyword evidence="3 6" id="KW-0067">ATP-binding</keyword>
<dbReference type="SUPFAM" id="SSF81923">
    <property type="entry name" value="Double Clp-N motif"/>
    <property type="match status" value="1"/>
</dbReference>
<dbReference type="Pfam" id="PF00004">
    <property type="entry name" value="AAA"/>
    <property type="match status" value="1"/>
</dbReference>
<dbReference type="EMBL" id="LN650648">
    <property type="protein sequence ID" value="CEI74338.1"/>
    <property type="molecule type" value="Genomic_DNA"/>
</dbReference>
<dbReference type="InterPro" id="IPR036628">
    <property type="entry name" value="Clp_N_dom_sf"/>
</dbReference>
<dbReference type="SUPFAM" id="SSF52540">
    <property type="entry name" value="P-loop containing nucleoside triphosphate hydrolases"/>
    <property type="match status" value="2"/>
</dbReference>
<gene>
    <name evidence="8" type="ORF">FRIFI_2821</name>
</gene>
<dbReference type="Pfam" id="PF07724">
    <property type="entry name" value="AAA_2"/>
    <property type="match status" value="1"/>
</dbReference>
<dbReference type="PANTHER" id="PTHR11638">
    <property type="entry name" value="ATP-DEPENDENT CLP PROTEASE"/>
    <property type="match status" value="1"/>
</dbReference>
<dbReference type="Gene3D" id="3.40.50.300">
    <property type="entry name" value="P-loop containing nucleotide triphosphate hydrolases"/>
    <property type="match status" value="2"/>
</dbReference>
<dbReference type="InterPro" id="IPR027417">
    <property type="entry name" value="P-loop_NTPase"/>
</dbReference>
<evidence type="ECO:0000256" key="5">
    <source>
        <dbReference type="PROSITE-ProRule" id="PRU01251"/>
    </source>
</evidence>
<dbReference type="InterPro" id="IPR018368">
    <property type="entry name" value="ClpA/B_CS1"/>
</dbReference>
<evidence type="ECO:0000256" key="4">
    <source>
        <dbReference type="ARBA" id="ARBA00023186"/>
    </source>
</evidence>
<dbReference type="Gene3D" id="4.10.860.10">
    <property type="entry name" value="UVR domain"/>
    <property type="match status" value="1"/>
</dbReference>
<dbReference type="PROSITE" id="PS00870">
    <property type="entry name" value="CLPAB_1"/>
    <property type="match status" value="1"/>
</dbReference>
<dbReference type="InterPro" id="IPR019489">
    <property type="entry name" value="Clp_ATPase_C"/>
</dbReference>
<reference evidence="8 9" key="1">
    <citation type="submission" date="2014-09" db="EMBL/GenBank/DDBJ databases">
        <authorList>
            <person name="Hornung B.V."/>
        </authorList>
    </citation>
    <scope>NUCLEOTIDE SEQUENCE [LARGE SCALE GENOMIC DNA]</scope>
    <source>
        <strain evidence="8 9">FRIFI</strain>
    </source>
</reference>
<keyword evidence="4 6" id="KW-0143">Chaperone</keyword>
<dbReference type="CDD" id="cd19499">
    <property type="entry name" value="RecA-like_ClpB_Hsp104-like"/>
    <property type="match status" value="1"/>
</dbReference>
<dbReference type="PANTHER" id="PTHR11638:SF18">
    <property type="entry name" value="HEAT SHOCK PROTEIN 104"/>
    <property type="match status" value="1"/>
</dbReference>
<dbReference type="PRINTS" id="PR00300">
    <property type="entry name" value="CLPPROTEASEA"/>
</dbReference>
<feature type="domain" description="Clp R" evidence="7">
    <location>
        <begin position="3"/>
        <end position="144"/>
    </location>
</feature>
<dbReference type="Gene3D" id="1.10.1780.10">
    <property type="entry name" value="Clp, N-terminal domain"/>
    <property type="match status" value="1"/>
</dbReference>
<accession>A0A2P2BVG8</accession>
<dbReference type="GO" id="GO:0034605">
    <property type="term" value="P:cellular response to heat"/>
    <property type="evidence" value="ECO:0007669"/>
    <property type="project" value="TreeGrafter"/>
</dbReference>
<evidence type="ECO:0000256" key="3">
    <source>
        <dbReference type="ARBA" id="ARBA00022840"/>
    </source>
</evidence>
<dbReference type="InterPro" id="IPR050130">
    <property type="entry name" value="ClpA_ClpB"/>
</dbReference>
<dbReference type="InterPro" id="IPR041546">
    <property type="entry name" value="ClpA/ClpB_AAA_lid"/>
</dbReference>
<evidence type="ECO:0000256" key="1">
    <source>
        <dbReference type="ARBA" id="ARBA00022737"/>
    </source>
</evidence>
<keyword evidence="1 5" id="KW-0677">Repeat</keyword>
<dbReference type="GO" id="GO:0016887">
    <property type="term" value="F:ATP hydrolysis activity"/>
    <property type="evidence" value="ECO:0007669"/>
    <property type="project" value="InterPro"/>
</dbReference>
<evidence type="ECO:0000313" key="9">
    <source>
        <dbReference type="Proteomes" id="UP000245695"/>
    </source>
</evidence>
<dbReference type="FunFam" id="3.40.50.300:FF:000010">
    <property type="entry name" value="Chaperone clpB 1, putative"/>
    <property type="match status" value="1"/>
</dbReference>
<dbReference type="PROSITE" id="PS00871">
    <property type="entry name" value="CLPAB_2"/>
    <property type="match status" value="1"/>
</dbReference>
<proteinExistence type="inferred from homology"/>